<gene>
    <name evidence="12" type="ORF">FXN65_16960</name>
</gene>
<dbReference type="Gene3D" id="3.30.1380.10">
    <property type="match status" value="1"/>
</dbReference>
<dbReference type="InterPro" id="IPR009045">
    <property type="entry name" value="Zn_M74/Hedgehog-like"/>
</dbReference>
<dbReference type="GO" id="GO:0046872">
    <property type="term" value="F:metal ion binding"/>
    <property type="evidence" value="ECO:0007669"/>
    <property type="project" value="UniProtKB-KW"/>
</dbReference>
<dbReference type="InterPro" id="IPR010275">
    <property type="entry name" value="MepK"/>
</dbReference>
<evidence type="ECO:0000313" key="12">
    <source>
        <dbReference type="EMBL" id="QEY63669.1"/>
    </source>
</evidence>
<keyword evidence="8" id="KW-0482">Metalloprotease</keyword>
<proteinExistence type="inferred from homology"/>
<protein>
    <recommendedName>
        <fullName evidence="11">Murein endopeptidase K</fullName>
    </recommendedName>
</protein>
<dbReference type="GO" id="GO:0008237">
    <property type="term" value="F:metallopeptidase activity"/>
    <property type="evidence" value="ECO:0007669"/>
    <property type="project" value="UniProtKB-KW"/>
</dbReference>
<evidence type="ECO:0000256" key="11">
    <source>
        <dbReference type="ARBA" id="ARBA00093666"/>
    </source>
</evidence>
<dbReference type="GO" id="GO:0071555">
    <property type="term" value="P:cell wall organization"/>
    <property type="evidence" value="ECO:0007669"/>
    <property type="project" value="UniProtKB-KW"/>
</dbReference>
<keyword evidence="13" id="KW-1185">Reference proteome</keyword>
<keyword evidence="4" id="KW-0479">Metal-binding</keyword>
<dbReference type="GO" id="GO:0006508">
    <property type="term" value="P:proteolysis"/>
    <property type="evidence" value="ECO:0007669"/>
    <property type="project" value="UniProtKB-KW"/>
</dbReference>
<evidence type="ECO:0000256" key="9">
    <source>
        <dbReference type="ARBA" id="ARBA00023316"/>
    </source>
</evidence>
<dbReference type="InterPro" id="IPR006311">
    <property type="entry name" value="TAT_signal"/>
</dbReference>
<evidence type="ECO:0000256" key="7">
    <source>
        <dbReference type="ARBA" id="ARBA00022833"/>
    </source>
</evidence>
<dbReference type="RefSeq" id="WP_151134574.1">
    <property type="nucleotide sequence ID" value="NZ_CP043311.1"/>
</dbReference>
<dbReference type="AlphaFoldDB" id="A0A5J6QSG2"/>
<evidence type="ECO:0000256" key="3">
    <source>
        <dbReference type="ARBA" id="ARBA00022670"/>
    </source>
</evidence>
<dbReference type="PANTHER" id="PTHR37425">
    <property type="match status" value="1"/>
</dbReference>
<dbReference type="PROSITE" id="PS51318">
    <property type="entry name" value="TAT"/>
    <property type="match status" value="1"/>
</dbReference>
<organism evidence="12 13">
    <name type="scientific">Metapseudomonas lalkuanensis</name>
    <dbReference type="NCBI Taxonomy" id="2604832"/>
    <lineage>
        <taxon>Bacteria</taxon>
        <taxon>Pseudomonadati</taxon>
        <taxon>Pseudomonadota</taxon>
        <taxon>Gammaproteobacteria</taxon>
        <taxon>Pseudomonadales</taxon>
        <taxon>Pseudomonadaceae</taxon>
        <taxon>Metapseudomonas</taxon>
    </lineage>
</organism>
<dbReference type="SUPFAM" id="SSF55166">
    <property type="entry name" value="Hedgehog/DD-peptidase"/>
    <property type="match status" value="1"/>
</dbReference>
<evidence type="ECO:0000256" key="8">
    <source>
        <dbReference type="ARBA" id="ARBA00023049"/>
    </source>
</evidence>
<keyword evidence="6" id="KW-0378">Hydrolase</keyword>
<keyword evidence="5" id="KW-0732">Signal</keyword>
<comment type="pathway">
    <text evidence="2">Cell wall biogenesis; cell wall polysaccharide biosynthesis.</text>
</comment>
<keyword evidence="9" id="KW-0961">Cell wall biogenesis/degradation</keyword>
<reference evidence="12 13" key="1">
    <citation type="submission" date="2019-08" db="EMBL/GenBank/DDBJ databases">
        <title>Whole-genome Sequencing of e-waste polymer degrading bacterium Pseudomonas sp. strain PE08.</title>
        <authorList>
            <person name="Kirdat K."/>
            <person name="Debbarma P."/>
            <person name="Narawade N."/>
            <person name="Suyal D."/>
            <person name="Thorat V."/>
            <person name="Shouche Y."/>
            <person name="Goel R."/>
            <person name="Yadav A."/>
        </authorList>
    </citation>
    <scope>NUCLEOTIDE SEQUENCE [LARGE SCALE GENOMIC DNA]</scope>
    <source>
        <strain evidence="12 13">PE08</strain>
    </source>
</reference>
<keyword evidence="3" id="KW-0645">Protease</keyword>
<comment type="similarity">
    <text evidence="10">Belongs to the peptidase M15 family.</text>
</comment>
<evidence type="ECO:0000313" key="13">
    <source>
        <dbReference type="Proteomes" id="UP000327179"/>
    </source>
</evidence>
<dbReference type="KEGG" id="plal:FXN65_16960"/>
<dbReference type="Pfam" id="PF05951">
    <property type="entry name" value="Peptidase_M15_2"/>
    <property type="match status" value="1"/>
</dbReference>
<sequence>MAASTSGLSRRQVLQAFAALGAALVAGDALATRIEVTLRPRNLHARLLNRDRHLRLERPASGEVATFCYFRKGKGWDLDGYRQGCRILRDVKYRSTVKINVKLLDLLFLIQAWLRINKLPTRILVNSGYRTPQHNATLEGAARHSLHIRGMAADIRIPGVSIERLGKLVRAIGAGGVGFYPSKGFIHVDVGRVRTWRVAALVEPGQEEWALAVLDQGEHFA</sequence>
<evidence type="ECO:0000256" key="1">
    <source>
        <dbReference type="ARBA" id="ARBA00001947"/>
    </source>
</evidence>
<evidence type="ECO:0000256" key="5">
    <source>
        <dbReference type="ARBA" id="ARBA00022729"/>
    </source>
</evidence>
<accession>A0A5J6QSG2</accession>
<keyword evidence="7" id="KW-0862">Zinc</keyword>
<evidence type="ECO:0000256" key="4">
    <source>
        <dbReference type="ARBA" id="ARBA00022723"/>
    </source>
</evidence>
<name>A0A5J6QSG2_9GAMM</name>
<comment type="cofactor">
    <cofactor evidence="1">
        <name>Zn(2+)</name>
        <dbReference type="ChEBI" id="CHEBI:29105"/>
    </cofactor>
</comment>
<dbReference type="PANTHER" id="PTHR37425:SF1">
    <property type="entry name" value="OUTER MEMBRANE PROTEIN"/>
    <property type="match status" value="1"/>
</dbReference>
<evidence type="ECO:0000256" key="10">
    <source>
        <dbReference type="ARBA" id="ARBA00093448"/>
    </source>
</evidence>
<evidence type="ECO:0000256" key="2">
    <source>
        <dbReference type="ARBA" id="ARBA00004776"/>
    </source>
</evidence>
<dbReference type="EMBL" id="CP043311">
    <property type="protein sequence ID" value="QEY63669.1"/>
    <property type="molecule type" value="Genomic_DNA"/>
</dbReference>
<evidence type="ECO:0000256" key="6">
    <source>
        <dbReference type="ARBA" id="ARBA00022801"/>
    </source>
</evidence>
<dbReference type="Proteomes" id="UP000327179">
    <property type="component" value="Chromosome"/>
</dbReference>